<dbReference type="EMBL" id="CAIX01000097">
    <property type="protein sequence ID" value="CCI45363.1"/>
    <property type="molecule type" value="Genomic_DNA"/>
</dbReference>
<evidence type="ECO:0000313" key="1">
    <source>
        <dbReference type="EMBL" id="CCI45363.1"/>
    </source>
</evidence>
<proteinExistence type="predicted"/>
<evidence type="ECO:0000313" key="2">
    <source>
        <dbReference type="Proteomes" id="UP000053237"/>
    </source>
</evidence>
<sequence length="177" mass="18708">MLGGFPVGTVGYIGQFCQTIDSNNSIYVGQYAAAKCYMRSQQCESDKRSTKKQCAYCESSSSKACCGHGTCLSNFTNPDALCAAEDGSESNSAYGSLGGDVGRELVAAGQENATGGVSKRESGCTGAQCDRQVEKKFVILDDLLSGSDNEDNEAMLFPVSDVFICILLLTPLILVCE</sequence>
<comment type="caution">
    <text evidence="1">The sequence shown here is derived from an EMBL/GenBank/DDBJ whole genome shotgun (WGS) entry which is preliminary data.</text>
</comment>
<protein>
    <submittedName>
        <fullName evidence="1">Uncharacterized protein</fullName>
    </submittedName>
</protein>
<dbReference type="AlphaFoldDB" id="A0A024GFS0"/>
<organism evidence="1 2">
    <name type="scientific">Albugo candida</name>
    <dbReference type="NCBI Taxonomy" id="65357"/>
    <lineage>
        <taxon>Eukaryota</taxon>
        <taxon>Sar</taxon>
        <taxon>Stramenopiles</taxon>
        <taxon>Oomycota</taxon>
        <taxon>Peronosporomycetes</taxon>
        <taxon>Albuginales</taxon>
        <taxon>Albuginaceae</taxon>
        <taxon>Albugo</taxon>
    </lineage>
</organism>
<gene>
    <name evidence="1" type="ORF">BN9_062600</name>
</gene>
<dbReference type="Proteomes" id="UP000053237">
    <property type="component" value="Unassembled WGS sequence"/>
</dbReference>
<keyword evidence="2" id="KW-1185">Reference proteome</keyword>
<dbReference type="InParanoid" id="A0A024GFS0"/>
<accession>A0A024GFS0</accession>
<reference evidence="1 2" key="1">
    <citation type="submission" date="2012-05" db="EMBL/GenBank/DDBJ databases">
        <title>Recombination and specialization in a pathogen metapopulation.</title>
        <authorList>
            <person name="Gardiner A."/>
            <person name="Kemen E."/>
            <person name="Schultz-Larsen T."/>
            <person name="MacLean D."/>
            <person name="Van Oosterhout C."/>
            <person name="Jones J.D.G."/>
        </authorList>
    </citation>
    <scope>NUCLEOTIDE SEQUENCE [LARGE SCALE GENOMIC DNA]</scope>
    <source>
        <strain evidence="1 2">Ac Nc2</strain>
    </source>
</reference>
<name>A0A024GFS0_9STRA</name>